<dbReference type="Proteomes" id="UP001172737">
    <property type="component" value="Unassembled WGS sequence"/>
</dbReference>
<dbReference type="Proteomes" id="UP001172756">
    <property type="component" value="Unassembled WGS sequence"/>
</dbReference>
<evidence type="ECO:0000313" key="1">
    <source>
        <dbReference type="EMBL" id="MDN4482129.1"/>
    </source>
</evidence>
<comment type="caution">
    <text evidence="2">The sequence shown here is derived from an EMBL/GenBank/DDBJ whole genome shotgun (WGS) entry which is preliminary data.</text>
</comment>
<organism evidence="2 3">
    <name type="scientific">Demequina lignilytica</name>
    <dbReference type="NCBI Taxonomy" id="3051663"/>
    <lineage>
        <taxon>Bacteria</taxon>
        <taxon>Bacillati</taxon>
        <taxon>Actinomycetota</taxon>
        <taxon>Actinomycetes</taxon>
        <taxon>Micrococcales</taxon>
        <taxon>Demequinaceae</taxon>
        <taxon>Demequina</taxon>
    </lineage>
</organism>
<dbReference type="RefSeq" id="WP_301144370.1">
    <property type="nucleotide sequence ID" value="NZ_JAUHPX010000001.1"/>
</dbReference>
<dbReference type="InterPro" id="IPR046040">
    <property type="entry name" value="DUF5998"/>
</dbReference>
<gene>
    <name evidence="1" type="ORF">QQ002_01090</name>
    <name evidence="2" type="ORF">QQX10_01265</name>
</gene>
<keyword evidence="3" id="KW-1185">Reference proteome</keyword>
<name>A0AAW7M7V2_9MICO</name>
<reference evidence="1 4" key="2">
    <citation type="submission" date="2023-06" db="EMBL/GenBank/DDBJ databases">
        <title>SYSU T0a273.</title>
        <authorList>
            <person name="Gao L."/>
            <person name="Fang B.-Z."/>
            <person name="Li W.-J."/>
        </authorList>
    </citation>
    <scope>NUCLEOTIDE SEQUENCE [LARGE SCALE GENOMIC DNA]</scope>
    <source>
        <strain evidence="1 4">SYSU T0a273</strain>
    </source>
</reference>
<evidence type="ECO:0000313" key="4">
    <source>
        <dbReference type="Proteomes" id="UP001172756"/>
    </source>
</evidence>
<dbReference type="EMBL" id="JAUHQB010000001">
    <property type="protein sequence ID" value="MDN4482129.1"/>
    <property type="molecule type" value="Genomic_DNA"/>
</dbReference>
<sequence length="189" mass="20151">MAHTLDQAVRTAGYYPALATTVLRSAIGAENVRGHFVHAETTFDDREVRRHMTALVITETRLLRLHMDDGAGLGGQESGREASATVETTALTAIRNTAMTHVIHDPEAFTEGDLPNELVLAVGGSVHSRLDLEPATCGDQSCEADHGYTGTLTSDDILVRVSVIADGEDTVRALQDFSSVLQGAIGARL</sequence>
<reference evidence="2" key="1">
    <citation type="submission" date="2023-06" db="EMBL/GenBank/DDBJ databases">
        <title>Sysu t00039.</title>
        <authorList>
            <person name="Gao L."/>
            <person name="Fang B.-Z."/>
            <person name="Li W.-J."/>
        </authorList>
    </citation>
    <scope>NUCLEOTIDE SEQUENCE</scope>
    <source>
        <strain evidence="2">SYSU T00039</strain>
    </source>
</reference>
<dbReference type="AlphaFoldDB" id="A0AAW7M7V2"/>
<accession>A0AAW7M7V2</accession>
<dbReference type="Pfam" id="PF19461">
    <property type="entry name" value="DUF5998"/>
    <property type="match status" value="1"/>
</dbReference>
<evidence type="ECO:0000313" key="2">
    <source>
        <dbReference type="EMBL" id="MDN4486787.1"/>
    </source>
</evidence>
<protein>
    <submittedName>
        <fullName evidence="2">DUF5998 family protein</fullName>
    </submittedName>
</protein>
<evidence type="ECO:0000313" key="3">
    <source>
        <dbReference type="Proteomes" id="UP001172737"/>
    </source>
</evidence>
<dbReference type="EMBL" id="JAUHPX010000001">
    <property type="protein sequence ID" value="MDN4486787.1"/>
    <property type="molecule type" value="Genomic_DNA"/>
</dbReference>
<proteinExistence type="predicted"/>